<dbReference type="PANTHER" id="PTHR30543">
    <property type="entry name" value="CHROMATE REDUCTASE"/>
    <property type="match status" value="1"/>
</dbReference>
<keyword evidence="3" id="KW-1185">Reference proteome</keyword>
<accession>A0ABT8RCV5</accession>
<dbReference type="GO" id="GO:0016491">
    <property type="term" value="F:oxidoreductase activity"/>
    <property type="evidence" value="ECO:0007669"/>
    <property type="project" value="UniProtKB-KW"/>
</dbReference>
<gene>
    <name evidence="2" type="ORF">Q0590_22285</name>
</gene>
<dbReference type="EMBL" id="JAUKPO010000015">
    <property type="protein sequence ID" value="MDO1449023.1"/>
    <property type="molecule type" value="Genomic_DNA"/>
</dbReference>
<comment type="caution">
    <text evidence="2">The sequence shown here is derived from an EMBL/GenBank/DDBJ whole genome shotgun (WGS) entry which is preliminary data.</text>
</comment>
<dbReference type="EC" id="1.-.-.-" evidence="2"/>
<proteinExistence type="predicted"/>
<dbReference type="Gene3D" id="3.40.50.360">
    <property type="match status" value="1"/>
</dbReference>
<evidence type="ECO:0000259" key="1">
    <source>
        <dbReference type="Pfam" id="PF03358"/>
    </source>
</evidence>
<name>A0ABT8RCV5_9BACT</name>
<organism evidence="2 3">
    <name type="scientific">Rhodocytophaga aerolata</name>
    <dbReference type="NCBI Taxonomy" id="455078"/>
    <lineage>
        <taxon>Bacteria</taxon>
        <taxon>Pseudomonadati</taxon>
        <taxon>Bacteroidota</taxon>
        <taxon>Cytophagia</taxon>
        <taxon>Cytophagales</taxon>
        <taxon>Rhodocytophagaceae</taxon>
        <taxon>Rhodocytophaga</taxon>
    </lineage>
</organism>
<dbReference type="InterPro" id="IPR029039">
    <property type="entry name" value="Flavoprotein-like_sf"/>
</dbReference>
<feature type="domain" description="NADPH-dependent FMN reductase-like" evidence="1">
    <location>
        <begin position="4"/>
        <end position="142"/>
    </location>
</feature>
<dbReference type="Proteomes" id="UP001168528">
    <property type="component" value="Unassembled WGS sequence"/>
</dbReference>
<dbReference type="PANTHER" id="PTHR30543:SF21">
    <property type="entry name" value="NAD(P)H-DEPENDENT FMN REDUCTASE LOT6"/>
    <property type="match status" value="1"/>
</dbReference>
<evidence type="ECO:0000313" key="2">
    <source>
        <dbReference type="EMBL" id="MDO1449023.1"/>
    </source>
</evidence>
<reference evidence="2" key="1">
    <citation type="submission" date="2023-07" db="EMBL/GenBank/DDBJ databases">
        <title>The genome sequence of Rhodocytophaga aerolata KACC 12507.</title>
        <authorList>
            <person name="Zhang X."/>
        </authorList>
    </citation>
    <scope>NUCLEOTIDE SEQUENCE</scope>
    <source>
        <strain evidence="2">KACC 12507</strain>
    </source>
</reference>
<dbReference type="SUPFAM" id="SSF52218">
    <property type="entry name" value="Flavoproteins"/>
    <property type="match status" value="1"/>
</dbReference>
<dbReference type="InterPro" id="IPR005025">
    <property type="entry name" value="FMN_Rdtase-like_dom"/>
</dbReference>
<sequence length="188" mass="21086">MKHIAILSTSVRKDRKSHRVSLYFKHFIEKNQLASCEIVDLQQYNFPIFEERLRHMTDPPEEVLAFAGKMAKAQGIIVVSPEYNGGYPASLKNVLDLLSGEWKGKPTGIVTVSNGPFGGALLLPSLVFSLWKKGVWVVPARYHVPAVTEAFTEEGMPANQEVTDKRTTAFLESLQWCMEANSRMTTTE</sequence>
<dbReference type="Pfam" id="PF03358">
    <property type="entry name" value="FMN_red"/>
    <property type="match status" value="1"/>
</dbReference>
<evidence type="ECO:0000313" key="3">
    <source>
        <dbReference type="Proteomes" id="UP001168528"/>
    </source>
</evidence>
<dbReference type="RefSeq" id="WP_302039824.1">
    <property type="nucleotide sequence ID" value="NZ_JAUKPO010000015.1"/>
</dbReference>
<keyword evidence="2" id="KW-0560">Oxidoreductase</keyword>
<protein>
    <submittedName>
        <fullName evidence="2">NAD(P)H-dependent oxidoreductase</fullName>
        <ecNumber evidence="2">1.-.-.-</ecNumber>
    </submittedName>
</protein>
<dbReference type="InterPro" id="IPR050712">
    <property type="entry name" value="NAD(P)H-dep_reductase"/>
</dbReference>